<accession>A0A8S5QS23</accession>
<sequence length="39" mass="4437">MEVLCSLPGEIQELTAWKAISNGAKQRIKLTYDEVMELK</sequence>
<dbReference type="EMBL" id="BK015726">
    <property type="protein sequence ID" value="DAE22087.1"/>
    <property type="molecule type" value="Genomic_DNA"/>
</dbReference>
<protein>
    <submittedName>
        <fullName evidence="1">Uncharacterized protein</fullName>
    </submittedName>
</protein>
<reference evidence="1" key="1">
    <citation type="journal article" date="2021" name="Proc. Natl. Acad. Sci. U.S.A.">
        <title>A Catalog of Tens of Thousands of Viruses from Human Metagenomes Reveals Hidden Associations with Chronic Diseases.</title>
        <authorList>
            <person name="Tisza M.J."/>
            <person name="Buck C.B."/>
        </authorList>
    </citation>
    <scope>NUCLEOTIDE SEQUENCE</scope>
    <source>
        <strain evidence="1">Ctez94</strain>
    </source>
</reference>
<evidence type="ECO:0000313" key="1">
    <source>
        <dbReference type="EMBL" id="DAE22087.1"/>
    </source>
</evidence>
<name>A0A8S5QS23_9VIRU</name>
<proteinExistence type="predicted"/>
<organism evidence="1">
    <name type="scientific">Phage sp. ctez94</name>
    <dbReference type="NCBI Taxonomy" id="2826750"/>
    <lineage>
        <taxon>Viruses</taxon>
    </lineage>
</organism>